<evidence type="ECO:0000313" key="5">
    <source>
        <dbReference type="EMBL" id="CAB4800936.1"/>
    </source>
</evidence>
<dbReference type="Gene3D" id="3.30.110.150">
    <property type="entry name" value="SepF-like protein"/>
    <property type="match status" value="1"/>
</dbReference>
<dbReference type="InterPro" id="IPR038594">
    <property type="entry name" value="SepF-like_sf"/>
</dbReference>
<feature type="compositionally biased region" description="Low complexity" evidence="4">
    <location>
        <begin position="65"/>
        <end position="79"/>
    </location>
</feature>
<dbReference type="PANTHER" id="PTHR35798">
    <property type="entry name" value="CELL DIVISION PROTEIN SEPF"/>
    <property type="match status" value="1"/>
</dbReference>
<gene>
    <name evidence="5" type="ORF">UFOPK2975_01248</name>
</gene>
<dbReference type="Pfam" id="PF04472">
    <property type="entry name" value="SepF"/>
    <property type="match status" value="1"/>
</dbReference>
<evidence type="ECO:0000256" key="1">
    <source>
        <dbReference type="ARBA" id="ARBA00022618"/>
    </source>
</evidence>
<evidence type="ECO:0000256" key="4">
    <source>
        <dbReference type="SAM" id="MobiDB-lite"/>
    </source>
</evidence>
<dbReference type="PANTHER" id="PTHR35798:SF1">
    <property type="entry name" value="CELL DIVISION PROTEIN SEPF"/>
    <property type="match status" value="1"/>
</dbReference>
<keyword evidence="1" id="KW-0132">Cell division</keyword>
<keyword evidence="2" id="KW-0717">Septation</keyword>
<dbReference type="AlphaFoldDB" id="A0A6J6Y0Q2"/>
<dbReference type="EMBL" id="CAFAAG010000126">
    <property type="protein sequence ID" value="CAB4800936.1"/>
    <property type="molecule type" value="Genomic_DNA"/>
</dbReference>
<proteinExistence type="inferred from homology"/>
<dbReference type="HAMAP" id="MF_01197">
    <property type="entry name" value="SepF"/>
    <property type="match status" value="1"/>
</dbReference>
<protein>
    <submittedName>
        <fullName evidence="5">Unannotated protein</fullName>
    </submittedName>
</protein>
<keyword evidence="3" id="KW-0131">Cell cycle</keyword>
<accession>A0A6J6Y0Q2</accession>
<sequence length="185" mass="20325">MFRRAMDYLGLGPDDAYDDYDASIAVERPAARNTRGGGAVRRPQSRQIVDEYEDEIEVDDEYEVAPRPRTAARPTTVRAQPQRDDSSVQLRPSGSSTGGTVRKLTQTTAEPVAIRPTRYDQAKDIADLLRSGQPVAMNIGAADSEIARRLIDFASGVTYGIEGKMEKIAPGVFLLTPRGTRVIRD</sequence>
<feature type="region of interest" description="Disordered" evidence="4">
    <location>
        <begin position="65"/>
        <end position="102"/>
    </location>
</feature>
<organism evidence="5">
    <name type="scientific">freshwater metagenome</name>
    <dbReference type="NCBI Taxonomy" id="449393"/>
    <lineage>
        <taxon>unclassified sequences</taxon>
        <taxon>metagenomes</taxon>
        <taxon>ecological metagenomes</taxon>
    </lineage>
</organism>
<dbReference type="GO" id="GO:0000917">
    <property type="term" value="P:division septum assembly"/>
    <property type="evidence" value="ECO:0007669"/>
    <property type="project" value="UniProtKB-KW"/>
</dbReference>
<dbReference type="InterPro" id="IPR007561">
    <property type="entry name" value="Cell_div_SepF/SepF-rel"/>
</dbReference>
<name>A0A6J6Y0Q2_9ZZZZ</name>
<evidence type="ECO:0000256" key="2">
    <source>
        <dbReference type="ARBA" id="ARBA00023210"/>
    </source>
</evidence>
<evidence type="ECO:0000256" key="3">
    <source>
        <dbReference type="ARBA" id="ARBA00023306"/>
    </source>
</evidence>
<dbReference type="InterPro" id="IPR023052">
    <property type="entry name" value="Cell_div_SepF"/>
</dbReference>
<reference evidence="5" key="1">
    <citation type="submission" date="2020-05" db="EMBL/GenBank/DDBJ databases">
        <authorList>
            <person name="Chiriac C."/>
            <person name="Salcher M."/>
            <person name="Ghai R."/>
            <person name="Kavagutti S V."/>
        </authorList>
    </citation>
    <scope>NUCLEOTIDE SEQUENCE</scope>
</reference>
<feature type="compositionally biased region" description="Polar residues" evidence="4">
    <location>
        <begin position="87"/>
        <end position="102"/>
    </location>
</feature>